<dbReference type="PANTHER" id="PTHR46663:SF2">
    <property type="entry name" value="GGDEF DOMAIN-CONTAINING PROTEIN"/>
    <property type="match status" value="1"/>
</dbReference>
<feature type="transmembrane region" description="Helical" evidence="1">
    <location>
        <begin position="42"/>
        <end position="61"/>
    </location>
</feature>
<dbReference type="Gene3D" id="3.30.70.270">
    <property type="match status" value="1"/>
</dbReference>
<organism evidence="3 4">
    <name type="scientific">Actinoplanes friuliensis DSM 7358</name>
    <dbReference type="NCBI Taxonomy" id="1246995"/>
    <lineage>
        <taxon>Bacteria</taxon>
        <taxon>Bacillati</taxon>
        <taxon>Actinomycetota</taxon>
        <taxon>Actinomycetes</taxon>
        <taxon>Micromonosporales</taxon>
        <taxon>Micromonosporaceae</taxon>
        <taxon>Actinoplanes</taxon>
    </lineage>
</organism>
<dbReference type="Pfam" id="PF00990">
    <property type="entry name" value="GGDEF"/>
    <property type="match status" value="1"/>
</dbReference>
<protein>
    <recommendedName>
        <fullName evidence="2">GGDEF domain-containing protein</fullName>
    </recommendedName>
</protein>
<name>U5W9R6_9ACTN</name>
<dbReference type="CDD" id="cd01949">
    <property type="entry name" value="GGDEF"/>
    <property type="match status" value="1"/>
</dbReference>
<dbReference type="OrthoDB" id="8526884at2"/>
<dbReference type="InterPro" id="IPR052163">
    <property type="entry name" value="DGC-Regulatory_Protein"/>
</dbReference>
<dbReference type="InterPro" id="IPR029787">
    <property type="entry name" value="Nucleotide_cyclase"/>
</dbReference>
<feature type="transmembrane region" description="Helical" evidence="1">
    <location>
        <begin position="142"/>
        <end position="161"/>
    </location>
</feature>
<dbReference type="PATRIC" id="fig|1246995.3.peg.6473"/>
<feature type="transmembrane region" description="Helical" evidence="1">
    <location>
        <begin position="73"/>
        <end position="93"/>
    </location>
</feature>
<keyword evidence="1" id="KW-1133">Transmembrane helix</keyword>
<keyword evidence="4" id="KW-1185">Reference proteome</keyword>
<feature type="domain" description="GGDEF" evidence="2">
    <location>
        <begin position="371"/>
        <end position="503"/>
    </location>
</feature>
<dbReference type="eggNOG" id="COG2199">
    <property type="taxonomic scope" value="Bacteria"/>
</dbReference>
<feature type="transmembrane region" description="Helical" evidence="1">
    <location>
        <begin position="294"/>
        <end position="311"/>
    </location>
</feature>
<feature type="transmembrane region" description="Helical" evidence="1">
    <location>
        <begin position="167"/>
        <end position="191"/>
    </location>
</feature>
<evidence type="ECO:0000313" key="3">
    <source>
        <dbReference type="EMBL" id="AGZ44656.1"/>
    </source>
</evidence>
<proteinExistence type="predicted"/>
<keyword evidence="1" id="KW-0472">Membrane</keyword>
<dbReference type="Proteomes" id="UP000017746">
    <property type="component" value="Chromosome"/>
</dbReference>
<dbReference type="HOGENOM" id="CLU_000445_129_3_11"/>
<dbReference type="STRING" id="1246995.AFR_31980"/>
<sequence length="503" mass="53546">MRQILTGLRRDRLLLALCATTAGLVLWYATAPASRTAQVVTAWVFVAAVHICLIGITRSFTRTPGLPAVARRFWRAVLAGAIVYLIGDLAQIVEAASHPALATAATGGKIQVATLSAGSAWLMITLLTAPLGLTTRRERLRFWLDVATVMVAAVVVGWSLIVPDHPAALLDAAAPVLMGPVVLLLCVFVVVKLTMSGTTLFTRSCALIGTAAAALKSGADGLGPEQLHWFLALTITAHAMLTIAVRITHLQVLHNPSALETRRRRRPYSPLPYGAIVVTYGLLTVAIWRQETATIPIALAGAAISTLLVVLRQLDAFRENALLLSRLHQSLEQRDTLAARLQHQAFHDGLTGLPNRQLYSQRLDAALAADGPVVVMLIDLDDFKPVNDAYGHAAGDALLKVIADRMRACVRETDTVARIGGDEFAVLLSSLPGGDPLEIAARIVREVEAPVPVDGGVAQVGASVGIAFARPDLHDAEALLREADHAMYAVKRDGKGSYAVSPG</sequence>
<gene>
    <name evidence="3" type="ORF">AFR_31980</name>
</gene>
<evidence type="ECO:0000313" key="4">
    <source>
        <dbReference type="Proteomes" id="UP000017746"/>
    </source>
</evidence>
<reference evidence="3 4" key="1">
    <citation type="journal article" date="2014" name="J. Biotechnol.">
        <title>Complete genome sequence of the actinobacterium Actinoplanes friuliensis HAG 010964, producer of the lipopeptide antibiotic friulimycin.</title>
        <authorList>
            <person name="Ruckert C."/>
            <person name="Szczepanowski R."/>
            <person name="Albersmeier A."/>
            <person name="Goesmann A."/>
            <person name="Fischer N."/>
            <person name="Steinkamper A."/>
            <person name="Puhler A."/>
            <person name="Biener R."/>
            <person name="Schwartz D."/>
            <person name="Kalinowski J."/>
        </authorList>
    </citation>
    <scope>NUCLEOTIDE SEQUENCE [LARGE SCALE GENOMIC DNA]</scope>
    <source>
        <strain evidence="3 4">DSM 7358</strain>
    </source>
</reference>
<dbReference type="PANTHER" id="PTHR46663">
    <property type="entry name" value="DIGUANYLATE CYCLASE DGCT-RELATED"/>
    <property type="match status" value="1"/>
</dbReference>
<dbReference type="AlphaFoldDB" id="U5W9R6"/>
<evidence type="ECO:0000259" key="2">
    <source>
        <dbReference type="PROSITE" id="PS50887"/>
    </source>
</evidence>
<evidence type="ECO:0000256" key="1">
    <source>
        <dbReference type="SAM" id="Phobius"/>
    </source>
</evidence>
<dbReference type="SUPFAM" id="SSF55073">
    <property type="entry name" value="Nucleotide cyclase"/>
    <property type="match status" value="1"/>
</dbReference>
<dbReference type="NCBIfam" id="TIGR00254">
    <property type="entry name" value="GGDEF"/>
    <property type="match status" value="1"/>
</dbReference>
<feature type="transmembrane region" description="Helical" evidence="1">
    <location>
        <begin position="113"/>
        <end position="133"/>
    </location>
</feature>
<feature type="transmembrane region" description="Helical" evidence="1">
    <location>
        <begin position="268"/>
        <end position="288"/>
    </location>
</feature>
<dbReference type="PROSITE" id="PS50887">
    <property type="entry name" value="GGDEF"/>
    <property type="match status" value="1"/>
</dbReference>
<dbReference type="SMART" id="SM00267">
    <property type="entry name" value="GGDEF"/>
    <property type="match status" value="1"/>
</dbReference>
<keyword evidence="1" id="KW-0812">Transmembrane</keyword>
<accession>U5W9R6</accession>
<dbReference type="RefSeq" id="WP_023560989.1">
    <property type="nucleotide sequence ID" value="NC_022657.1"/>
</dbReference>
<dbReference type="EMBL" id="CP006272">
    <property type="protein sequence ID" value="AGZ44656.1"/>
    <property type="molecule type" value="Genomic_DNA"/>
</dbReference>
<dbReference type="InterPro" id="IPR000160">
    <property type="entry name" value="GGDEF_dom"/>
</dbReference>
<feature type="transmembrane region" description="Helical" evidence="1">
    <location>
        <begin position="12"/>
        <end position="30"/>
    </location>
</feature>
<dbReference type="KEGG" id="afs:AFR_31980"/>
<dbReference type="InterPro" id="IPR043128">
    <property type="entry name" value="Rev_trsase/Diguanyl_cyclase"/>
</dbReference>